<gene>
    <name evidence="1" type="ORF">SAMN05216463_103114</name>
</gene>
<reference evidence="1 2" key="1">
    <citation type="submission" date="2016-11" db="EMBL/GenBank/DDBJ databases">
        <authorList>
            <person name="Jaros S."/>
            <person name="Januszkiewicz K."/>
            <person name="Wedrychowicz H."/>
        </authorList>
    </citation>
    <scope>NUCLEOTIDE SEQUENCE [LARGE SCALE GENOMIC DNA]</scope>
    <source>
        <strain evidence="1 2">KHT3</strain>
    </source>
</reference>
<name>A0A1M6SCD9_XYLRU</name>
<proteinExistence type="predicted"/>
<dbReference type="EMBL" id="FRBD01000003">
    <property type="protein sequence ID" value="SHK42422.1"/>
    <property type="molecule type" value="Genomic_DNA"/>
</dbReference>
<evidence type="ECO:0000313" key="2">
    <source>
        <dbReference type="Proteomes" id="UP000184130"/>
    </source>
</evidence>
<protein>
    <submittedName>
        <fullName evidence="1">Uncharacterized protein</fullName>
    </submittedName>
</protein>
<dbReference type="AlphaFoldDB" id="A0A1M6SCD9"/>
<accession>A0A1M6SCD9</accession>
<evidence type="ECO:0000313" key="1">
    <source>
        <dbReference type="EMBL" id="SHK42422.1"/>
    </source>
</evidence>
<sequence length="49" mass="5811">MDRSDIEEMAKDLIPLAESTNAGEAVMTTDYDDKWEFFMGFRKKKKYRT</sequence>
<organism evidence="1 2">
    <name type="scientific">Xylanibacter ruminicola</name>
    <name type="common">Prevotella ruminicola</name>
    <dbReference type="NCBI Taxonomy" id="839"/>
    <lineage>
        <taxon>Bacteria</taxon>
        <taxon>Pseudomonadati</taxon>
        <taxon>Bacteroidota</taxon>
        <taxon>Bacteroidia</taxon>
        <taxon>Bacteroidales</taxon>
        <taxon>Prevotellaceae</taxon>
        <taxon>Xylanibacter</taxon>
    </lineage>
</organism>
<dbReference type="Proteomes" id="UP000184130">
    <property type="component" value="Unassembled WGS sequence"/>
</dbReference>
<dbReference type="RefSeq" id="WP_175549389.1">
    <property type="nucleotide sequence ID" value="NZ_FRBD01000003.1"/>
</dbReference>